<keyword evidence="4" id="KW-1185">Reference proteome</keyword>
<evidence type="ECO:0000313" key="3">
    <source>
        <dbReference type="EMBL" id="MCD9643546.1"/>
    </source>
</evidence>
<dbReference type="InterPro" id="IPR000408">
    <property type="entry name" value="Reg_chr_condens"/>
</dbReference>
<dbReference type="PROSITE" id="PS50012">
    <property type="entry name" value="RCC1_3"/>
    <property type="match status" value="1"/>
</dbReference>
<feature type="repeat" description="RCC1" evidence="2">
    <location>
        <begin position="25"/>
        <end position="76"/>
    </location>
</feature>
<accession>A0ABS8VB30</accession>
<dbReference type="InterPro" id="IPR051210">
    <property type="entry name" value="Ub_ligase/GEF_domain"/>
</dbReference>
<dbReference type="InterPro" id="IPR009091">
    <property type="entry name" value="RCC1/BLIP-II"/>
</dbReference>
<dbReference type="PANTHER" id="PTHR22870:SF466">
    <property type="entry name" value="ANKYRIN REPEAT-CONTAINING PROTEIN"/>
    <property type="match status" value="1"/>
</dbReference>
<proteinExistence type="predicted"/>
<dbReference type="SUPFAM" id="SSF50985">
    <property type="entry name" value="RCC1/BLIP-II"/>
    <property type="match status" value="1"/>
</dbReference>
<evidence type="ECO:0000256" key="2">
    <source>
        <dbReference type="PROSITE-ProRule" id="PRU00235"/>
    </source>
</evidence>
<dbReference type="PANTHER" id="PTHR22870">
    <property type="entry name" value="REGULATOR OF CHROMOSOME CONDENSATION"/>
    <property type="match status" value="1"/>
</dbReference>
<reference evidence="3 4" key="1">
    <citation type="journal article" date="2021" name="BMC Genomics">
        <title>Datura genome reveals duplications of psychoactive alkaloid biosynthetic genes and high mutation rate following tissue culture.</title>
        <authorList>
            <person name="Rajewski A."/>
            <person name="Carter-House D."/>
            <person name="Stajich J."/>
            <person name="Litt A."/>
        </authorList>
    </citation>
    <scope>NUCLEOTIDE SEQUENCE [LARGE SCALE GENOMIC DNA]</scope>
    <source>
        <strain evidence="3">AR-01</strain>
    </source>
</reference>
<comment type="caution">
    <text evidence="3">The sequence shown here is derived from an EMBL/GenBank/DDBJ whole genome shotgun (WGS) entry which is preliminary data.</text>
</comment>
<evidence type="ECO:0000256" key="1">
    <source>
        <dbReference type="ARBA" id="ARBA00022737"/>
    </source>
</evidence>
<evidence type="ECO:0000313" key="4">
    <source>
        <dbReference type="Proteomes" id="UP000823775"/>
    </source>
</evidence>
<dbReference type="Gene3D" id="2.130.10.30">
    <property type="entry name" value="Regulator of chromosome condensation 1/beta-lactamase-inhibitor protein II"/>
    <property type="match status" value="1"/>
</dbReference>
<dbReference type="EMBL" id="JACEIK010003921">
    <property type="protein sequence ID" value="MCD9643546.1"/>
    <property type="molecule type" value="Genomic_DNA"/>
</dbReference>
<organism evidence="3 4">
    <name type="scientific">Datura stramonium</name>
    <name type="common">Jimsonweed</name>
    <name type="synonym">Common thornapple</name>
    <dbReference type="NCBI Taxonomy" id="4076"/>
    <lineage>
        <taxon>Eukaryota</taxon>
        <taxon>Viridiplantae</taxon>
        <taxon>Streptophyta</taxon>
        <taxon>Embryophyta</taxon>
        <taxon>Tracheophyta</taxon>
        <taxon>Spermatophyta</taxon>
        <taxon>Magnoliopsida</taxon>
        <taxon>eudicotyledons</taxon>
        <taxon>Gunneridae</taxon>
        <taxon>Pentapetalae</taxon>
        <taxon>asterids</taxon>
        <taxon>lamiids</taxon>
        <taxon>Solanales</taxon>
        <taxon>Solanaceae</taxon>
        <taxon>Solanoideae</taxon>
        <taxon>Datureae</taxon>
        <taxon>Datura</taxon>
    </lineage>
</organism>
<sequence>MKSRSKICIHPSLLKPSCGITLAGNVVCSWGRGEDGQLGLGDAEDRFSPTQVSVLDGQEIVSVTCGADHTTAYSESFKQVYSWGW</sequence>
<dbReference type="Pfam" id="PF00415">
    <property type="entry name" value="RCC1"/>
    <property type="match status" value="1"/>
</dbReference>
<dbReference type="Proteomes" id="UP000823775">
    <property type="component" value="Unassembled WGS sequence"/>
</dbReference>
<keyword evidence="3" id="KW-0675">Receptor</keyword>
<protein>
    <submittedName>
        <fullName evidence="3">Ultraviolet-B receptor uvr8</fullName>
    </submittedName>
</protein>
<gene>
    <name evidence="3" type="primary">UVR8_3</name>
    <name evidence="3" type="ORF">HAX54_031129</name>
</gene>
<name>A0ABS8VB30_DATST</name>
<keyword evidence="1" id="KW-0677">Repeat</keyword>